<sequence length="415" mass="47153">MALFNPNHIKLMYRQSTERLFTTMSTQLKAPQLYKIEPLTTEEIDFLKSLAPAVKENGVTVTSTMYNHMFETYPQVKPFFNMTNQHTKRQPKVLAFSLYAYLTHLDDLNPIAPFVHQIVVKHCGLAVEANQYPVVEKCLTYAFGKVFGDALNDHFYKVFSKAYGNLAQLLIDAEWAHYHTEMQWVGFKDFKVTKLEKECEDVTSVYLTPADGTQLKPALPGQYLGLRWAVGDHPEVSREYSISDTFQNDNTFRISVRLISNGFISTYVNEQLKVGDVIKTVAPVGNFIYKKDSPKGKIALFAGGIGITPLVSIAETALADGKSIKFFYSNRKTTTIAFKSWFEDLQSRFGKDRVELHSYVSSEGEKLKVKDIDSVDDSYETYLLGPVEYMDFVKTELEKNGVKNVNLEYFGPTNV</sequence>
<accession>A0ACB5TCE5</accession>
<dbReference type="EMBL" id="BSXS01006276">
    <property type="protein sequence ID" value="GME85301.1"/>
    <property type="molecule type" value="Genomic_DNA"/>
</dbReference>
<gene>
    <name evidence="1" type="ORF">Amon02_000751800</name>
</gene>
<reference evidence="1" key="1">
    <citation type="submission" date="2023-04" db="EMBL/GenBank/DDBJ databases">
        <title>Ambrosiozyma monospora NBRC 10751.</title>
        <authorList>
            <person name="Ichikawa N."/>
            <person name="Sato H."/>
            <person name="Tonouchi N."/>
        </authorList>
    </citation>
    <scope>NUCLEOTIDE SEQUENCE</scope>
    <source>
        <strain evidence="1">NBRC 10751</strain>
    </source>
</reference>
<comment type="caution">
    <text evidence="1">The sequence shown here is derived from an EMBL/GenBank/DDBJ whole genome shotgun (WGS) entry which is preliminary data.</text>
</comment>
<evidence type="ECO:0000313" key="2">
    <source>
        <dbReference type="Proteomes" id="UP001165064"/>
    </source>
</evidence>
<organism evidence="1 2">
    <name type="scientific">Ambrosiozyma monospora</name>
    <name type="common">Yeast</name>
    <name type="synonym">Endomycopsis monosporus</name>
    <dbReference type="NCBI Taxonomy" id="43982"/>
    <lineage>
        <taxon>Eukaryota</taxon>
        <taxon>Fungi</taxon>
        <taxon>Dikarya</taxon>
        <taxon>Ascomycota</taxon>
        <taxon>Saccharomycotina</taxon>
        <taxon>Pichiomycetes</taxon>
        <taxon>Pichiales</taxon>
        <taxon>Pichiaceae</taxon>
        <taxon>Ambrosiozyma</taxon>
    </lineage>
</organism>
<keyword evidence="2" id="KW-1185">Reference proteome</keyword>
<evidence type="ECO:0000313" key="1">
    <source>
        <dbReference type="EMBL" id="GME85301.1"/>
    </source>
</evidence>
<protein>
    <submittedName>
        <fullName evidence="1">Unnamed protein product</fullName>
    </submittedName>
</protein>
<name>A0ACB5TCE5_AMBMO</name>
<dbReference type="Proteomes" id="UP001165064">
    <property type="component" value="Unassembled WGS sequence"/>
</dbReference>
<proteinExistence type="predicted"/>